<dbReference type="Pfam" id="PF13560">
    <property type="entry name" value="HTH_31"/>
    <property type="match status" value="1"/>
</dbReference>
<sequence length="400" mass="43177">MVSASIGERVAIARRRRGLSQAVLANLIGRSESWLSQVERGVRSVDRLPVLMDLAEVLHVEVEALLGRPWKFAPNGTSSPDELSEVRHYLNGYAHLFPFAEADVSLPDLKVAITDGHTDYQGARYARAATNLTGLLTAADVLDRRPQPHALDAIQIYVSGYLLAAKLLCKLGAAELAMLAADRAASAAMHGDSEADRLLTGYQVVAGLLRADQVEDAEALALRLVEPIAAPGIEDNPDLLSAAGSLWLLTAVIAARRTEKYEALRRLDQATVLAELLGRDANYGWTAFGPTNVAIHRVSVAAELGDPGEALAAAALVHLDQLPNGLTGRRAQLHVELAWANAQGKRDSEATLHLLEAEKIAPQLLRYNPLVREHIREMLARSKSSTTMLHDLAVRAGVLD</sequence>
<accession>A0A1H1XPE7</accession>
<keyword evidence="3" id="KW-1185">Reference proteome</keyword>
<dbReference type="OrthoDB" id="3504495at2"/>
<dbReference type="SMART" id="SM00530">
    <property type="entry name" value="HTH_XRE"/>
    <property type="match status" value="1"/>
</dbReference>
<dbReference type="PROSITE" id="PS50943">
    <property type="entry name" value="HTH_CROC1"/>
    <property type="match status" value="1"/>
</dbReference>
<dbReference type="Gene3D" id="1.10.260.40">
    <property type="entry name" value="lambda repressor-like DNA-binding domains"/>
    <property type="match status" value="1"/>
</dbReference>
<dbReference type="AlphaFoldDB" id="A0A1H1XPE7"/>
<dbReference type="CDD" id="cd00093">
    <property type="entry name" value="HTH_XRE"/>
    <property type="match status" value="1"/>
</dbReference>
<dbReference type="InterPro" id="IPR010982">
    <property type="entry name" value="Lambda_DNA-bd_dom_sf"/>
</dbReference>
<dbReference type="Proteomes" id="UP000199092">
    <property type="component" value="Chromosome I"/>
</dbReference>
<gene>
    <name evidence="2" type="ORF">SAMN04488543_3059</name>
</gene>
<dbReference type="EMBL" id="LT629749">
    <property type="protein sequence ID" value="SDT11103.1"/>
    <property type="molecule type" value="Genomic_DNA"/>
</dbReference>
<organism evidence="2 3">
    <name type="scientific">Friedmanniella luteola</name>
    <dbReference type="NCBI Taxonomy" id="546871"/>
    <lineage>
        <taxon>Bacteria</taxon>
        <taxon>Bacillati</taxon>
        <taxon>Actinomycetota</taxon>
        <taxon>Actinomycetes</taxon>
        <taxon>Propionibacteriales</taxon>
        <taxon>Nocardioidaceae</taxon>
        <taxon>Friedmanniella</taxon>
    </lineage>
</organism>
<dbReference type="InterPro" id="IPR001387">
    <property type="entry name" value="Cro/C1-type_HTH"/>
</dbReference>
<evidence type="ECO:0000313" key="2">
    <source>
        <dbReference type="EMBL" id="SDT11103.1"/>
    </source>
</evidence>
<name>A0A1H1XPE7_9ACTN</name>
<dbReference type="STRING" id="546871.SAMN04488543_3059"/>
<dbReference type="GO" id="GO:0003677">
    <property type="term" value="F:DNA binding"/>
    <property type="evidence" value="ECO:0007669"/>
    <property type="project" value="InterPro"/>
</dbReference>
<reference evidence="2 3" key="1">
    <citation type="submission" date="2016-10" db="EMBL/GenBank/DDBJ databases">
        <authorList>
            <person name="de Groot N.N."/>
        </authorList>
    </citation>
    <scope>NUCLEOTIDE SEQUENCE [LARGE SCALE GENOMIC DNA]</scope>
    <source>
        <strain evidence="2 3">DSM 21741</strain>
    </source>
</reference>
<proteinExistence type="predicted"/>
<feature type="domain" description="HTH cro/C1-type" evidence="1">
    <location>
        <begin position="10"/>
        <end position="65"/>
    </location>
</feature>
<evidence type="ECO:0000259" key="1">
    <source>
        <dbReference type="PROSITE" id="PS50943"/>
    </source>
</evidence>
<protein>
    <submittedName>
        <fullName evidence="2">Transcriptional regulator, contains XRE-family HTH domain</fullName>
    </submittedName>
</protein>
<dbReference type="RefSeq" id="WP_091413913.1">
    <property type="nucleotide sequence ID" value="NZ_LT629749.1"/>
</dbReference>
<dbReference type="SUPFAM" id="SSF47413">
    <property type="entry name" value="lambda repressor-like DNA-binding domains"/>
    <property type="match status" value="1"/>
</dbReference>
<evidence type="ECO:0000313" key="3">
    <source>
        <dbReference type="Proteomes" id="UP000199092"/>
    </source>
</evidence>